<evidence type="ECO:0000313" key="2">
    <source>
        <dbReference type="Proteomes" id="UP000094385"/>
    </source>
</evidence>
<keyword evidence="2" id="KW-1185">Reference proteome</keyword>
<dbReference type="EMBL" id="KV454297">
    <property type="protein sequence ID" value="ODQ71697.1"/>
    <property type="molecule type" value="Genomic_DNA"/>
</dbReference>
<dbReference type="Proteomes" id="UP000094385">
    <property type="component" value="Unassembled WGS sequence"/>
</dbReference>
<gene>
    <name evidence="1" type="ORF">LIPSTDRAFT_106129</name>
</gene>
<organism evidence="1 2">
    <name type="scientific">Lipomyces starkeyi NRRL Y-11557</name>
    <dbReference type="NCBI Taxonomy" id="675824"/>
    <lineage>
        <taxon>Eukaryota</taxon>
        <taxon>Fungi</taxon>
        <taxon>Dikarya</taxon>
        <taxon>Ascomycota</taxon>
        <taxon>Saccharomycotina</taxon>
        <taxon>Lipomycetes</taxon>
        <taxon>Lipomycetales</taxon>
        <taxon>Lipomycetaceae</taxon>
        <taxon>Lipomyces</taxon>
    </lineage>
</organism>
<evidence type="ECO:0000313" key="1">
    <source>
        <dbReference type="EMBL" id="ODQ71697.1"/>
    </source>
</evidence>
<accession>A0A1E3Q3U7</accession>
<dbReference type="AlphaFoldDB" id="A0A1E3Q3U7"/>
<name>A0A1E3Q3U7_LIPST</name>
<proteinExistence type="predicted"/>
<reference evidence="1 2" key="1">
    <citation type="journal article" date="2016" name="Proc. Natl. Acad. Sci. U.S.A.">
        <title>Comparative genomics of biotechnologically important yeasts.</title>
        <authorList>
            <person name="Riley R."/>
            <person name="Haridas S."/>
            <person name="Wolfe K.H."/>
            <person name="Lopes M.R."/>
            <person name="Hittinger C.T."/>
            <person name="Goeker M."/>
            <person name="Salamov A.A."/>
            <person name="Wisecaver J.H."/>
            <person name="Long T.M."/>
            <person name="Calvey C.H."/>
            <person name="Aerts A.L."/>
            <person name="Barry K.W."/>
            <person name="Choi C."/>
            <person name="Clum A."/>
            <person name="Coughlan A.Y."/>
            <person name="Deshpande S."/>
            <person name="Douglass A.P."/>
            <person name="Hanson S.J."/>
            <person name="Klenk H.-P."/>
            <person name="LaButti K.M."/>
            <person name="Lapidus A."/>
            <person name="Lindquist E.A."/>
            <person name="Lipzen A.M."/>
            <person name="Meier-Kolthoff J.P."/>
            <person name="Ohm R.A."/>
            <person name="Otillar R.P."/>
            <person name="Pangilinan J.L."/>
            <person name="Peng Y."/>
            <person name="Rokas A."/>
            <person name="Rosa C.A."/>
            <person name="Scheuner C."/>
            <person name="Sibirny A.A."/>
            <person name="Slot J.C."/>
            <person name="Stielow J.B."/>
            <person name="Sun H."/>
            <person name="Kurtzman C.P."/>
            <person name="Blackwell M."/>
            <person name="Grigoriev I.V."/>
            <person name="Jeffries T.W."/>
        </authorList>
    </citation>
    <scope>NUCLEOTIDE SEQUENCE [LARGE SCALE GENOMIC DNA]</scope>
    <source>
        <strain evidence="1 2">NRRL Y-11557</strain>
    </source>
</reference>
<protein>
    <submittedName>
        <fullName evidence="1">Uncharacterized protein</fullName>
    </submittedName>
</protein>
<sequence>MAPLCPYVHGNFTWVGQMSNFALEVYRKRGKSDQPKVTRHVRIFTLLFCASNLVEFYVIVENGPRIQEATINLNIKICELAPIAEVRKSEIASTPTTLKVEDIL</sequence>